<keyword evidence="3" id="KW-1185">Reference proteome</keyword>
<sequence>MDALEIMDIKLRSGAFISIAFMSIPLVLDIFVGSKLFTCPADHYKYYSLLMMFAPSIGVILLTIAISIRNDFNHNQIYFFKRAIIRFFKRIVLTFTLIIFGVSLSFIYSEYFTCFMIGPGDKNGMN</sequence>
<dbReference type="OrthoDB" id="10615114at2759"/>
<feature type="transmembrane region" description="Helical" evidence="1">
    <location>
        <begin position="87"/>
        <end position="108"/>
    </location>
</feature>
<gene>
    <name evidence="2" type="ORF">RF11_15145</name>
</gene>
<name>A0A0C2N100_THEKT</name>
<keyword evidence="1" id="KW-1133">Transmembrane helix</keyword>
<comment type="caution">
    <text evidence="2">The sequence shown here is derived from an EMBL/GenBank/DDBJ whole genome shotgun (WGS) entry which is preliminary data.</text>
</comment>
<feature type="transmembrane region" description="Helical" evidence="1">
    <location>
        <begin position="12"/>
        <end position="34"/>
    </location>
</feature>
<keyword evidence="1" id="KW-0812">Transmembrane</keyword>
<accession>A0A0C2N100</accession>
<dbReference type="AlphaFoldDB" id="A0A0C2N100"/>
<dbReference type="EMBL" id="JWZT01000912">
    <property type="protein sequence ID" value="KII73276.1"/>
    <property type="molecule type" value="Genomic_DNA"/>
</dbReference>
<evidence type="ECO:0000313" key="2">
    <source>
        <dbReference type="EMBL" id="KII73276.1"/>
    </source>
</evidence>
<organism evidence="2 3">
    <name type="scientific">Thelohanellus kitauei</name>
    <name type="common">Myxosporean</name>
    <dbReference type="NCBI Taxonomy" id="669202"/>
    <lineage>
        <taxon>Eukaryota</taxon>
        <taxon>Metazoa</taxon>
        <taxon>Cnidaria</taxon>
        <taxon>Myxozoa</taxon>
        <taxon>Myxosporea</taxon>
        <taxon>Bivalvulida</taxon>
        <taxon>Platysporina</taxon>
        <taxon>Myxobolidae</taxon>
        <taxon>Thelohanellus</taxon>
    </lineage>
</organism>
<proteinExistence type="predicted"/>
<reference evidence="2 3" key="1">
    <citation type="journal article" date="2014" name="Genome Biol. Evol.">
        <title>The genome of the myxosporean Thelohanellus kitauei shows adaptations to nutrient acquisition within its fish host.</title>
        <authorList>
            <person name="Yang Y."/>
            <person name="Xiong J."/>
            <person name="Zhou Z."/>
            <person name="Huo F."/>
            <person name="Miao W."/>
            <person name="Ran C."/>
            <person name="Liu Y."/>
            <person name="Zhang J."/>
            <person name="Feng J."/>
            <person name="Wang M."/>
            <person name="Wang M."/>
            <person name="Wang L."/>
            <person name="Yao B."/>
        </authorList>
    </citation>
    <scope>NUCLEOTIDE SEQUENCE [LARGE SCALE GENOMIC DNA]</scope>
    <source>
        <strain evidence="2">Wuqing</strain>
    </source>
</reference>
<keyword evidence="1" id="KW-0472">Membrane</keyword>
<protein>
    <submittedName>
        <fullName evidence="2">Uncharacterized protein</fullName>
    </submittedName>
</protein>
<feature type="transmembrane region" description="Helical" evidence="1">
    <location>
        <begin position="46"/>
        <end position="66"/>
    </location>
</feature>
<evidence type="ECO:0000313" key="3">
    <source>
        <dbReference type="Proteomes" id="UP000031668"/>
    </source>
</evidence>
<dbReference type="Proteomes" id="UP000031668">
    <property type="component" value="Unassembled WGS sequence"/>
</dbReference>
<evidence type="ECO:0000256" key="1">
    <source>
        <dbReference type="SAM" id="Phobius"/>
    </source>
</evidence>